<reference evidence="2 3" key="2">
    <citation type="journal article" date="2018" name="Int. J. Syst. Evol. Microbiol.">
        <title>Burkholderia insecticola sp. nov., a gut symbiotic bacterium of the bean bug Riptortus pedestris.</title>
        <authorList>
            <person name="Takeshita K."/>
            <person name="Tamaki H."/>
            <person name="Ohbayashi T."/>
            <person name="Meng X.-Y."/>
            <person name="Sone T."/>
            <person name="Mitani Y."/>
            <person name="Peeters C."/>
            <person name="Kikuchi Y."/>
            <person name="Vandamme P."/>
        </authorList>
    </citation>
    <scope>NUCLEOTIDE SEQUENCE [LARGE SCALE GENOMIC DNA]</scope>
    <source>
        <strain evidence="2">RPE64</strain>
    </source>
</reference>
<dbReference type="KEGG" id="buo:BRPE64_CCDS02340"/>
<protein>
    <submittedName>
        <fullName evidence="2">ATPase associated with various cellular activities AAA_3</fullName>
    </submittedName>
</protein>
<sequence length="372" mass="41579">MLRHAARQPLYRVGMSYAFHPHPFIRARRVIINMASENELQDWRGDALNMEAAVANAVVGQRETIHLINVALYARGHVLLEGGVGVGKTTLLRAFARATGGDFERIEGTIDLMPGDLIYHTFVDAEGTPRIDPGPLLRHGERLTTFFFNEINRSRPQVQSLLLRAMAERSVSAFGREYRFPHMTVFADRNKVEKDETFELASAARDRFLFELNMPTPSMTDVRRALVFDPIFHDVDALIESVPAAVIDATRLNAIGAAIQRSVSLSPSIEKYVLDIWQATETPQRFGIELDDVDMARLILAGASPRGMSALVRAVRVCAWLDGRLHAIPEDVHAVLLPALGHRVFFTPVYEMRRHELAEALTATIVRTIAVP</sequence>
<feature type="domain" description="AAA+ ATPase" evidence="1">
    <location>
        <begin position="74"/>
        <end position="218"/>
    </location>
</feature>
<gene>
    <name evidence="2" type="ORF">BRPE64_CCDS02340</name>
</gene>
<evidence type="ECO:0000313" key="3">
    <source>
        <dbReference type="Proteomes" id="UP000013966"/>
    </source>
</evidence>
<dbReference type="GO" id="GO:0016887">
    <property type="term" value="F:ATP hydrolysis activity"/>
    <property type="evidence" value="ECO:0007669"/>
    <property type="project" value="InterPro"/>
</dbReference>
<dbReference type="InterPro" id="IPR041628">
    <property type="entry name" value="ChlI/MoxR_AAA_lid"/>
</dbReference>
<dbReference type="Pfam" id="PF07726">
    <property type="entry name" value="AAA_3"/>
    <property type="match status" value="1"/>
</dbReference>
<accession>R4X3F4</accession>
<dbReference type="EMBL" id="AP013060">
    <property type="protein sequence ID" value="BAN26317.1"/>
    <property type="molecule type" value="Genomic_DNA"/>
</dbReference>
<dbReference type="HOGENOM" id="CLU_034716_0_1_4"/>
<dbReference type="SUPFAM" id="SSF52540">
    <property type="entry name" value="P-loop containing nucleoside triphosphate hydrolases"/>
    <property type="match status" value="1"/>
</dbReference>
<evidence type="ECO:0000259" key="1">
    <source>
        <dbReference type="SMART" id="SM00382"/>
    </source>
</evidence>
<dbReference type="InterPro" id="IPR003593">
    <property type="entry name" value="AAA+_ATPase"/>
</dbReference>
<dbReference type="PANTHER" id="PTHR42759">
    <property type="entry name" value="MOXR FAMILY PROTEIN"/>
    <property type="match status" value="1"/>
</dbReference>
<dbReference type="GO" id="GO:0005524">
    <property type="term" value="F:ATP binding"/>
    <property type="evidence" value="ECO:0007669"/>
    <property type="project" value="InterPro"/>
</dbReference>
<organism evidence="2 3">
    <name type="scientific">Caballeronia insecticola</name>
    <dbReference type="NCBI Taxonomy" id="758793"/>
    <lineage>
        <taxon>Bacteria</taxon>
        <taxon>Pseudomonadati</taxon>
        <taxon>Pseudomonadota</taxon>
        <taxon>Betaproteobacteria</taxon>
        <taxon>Burkholderiales</taxon>
        <taxon>Burkholderiaceae</taxon>
        <taxon>Caballeronia</taxon>
    </lineage>
</organism>
<keyword evidence="3" id="KW-1185">Reference proteome</keyword>
<dbReference type="CDD" id="cd00009">
    <property type="entry name" value="AAA"/>
    <property type="match status" value="1"/>
</dbReference>
<dbReference type="InterPro" id="IPR027417">
    <property type="entry name" value="P-loop_NTPase"/>
</dbReference>
<dbReference type="Pfam" id="PF17863">
    <property type="entry name" value="AAA_lid_2"/>
    <property type="match status" value="1"/>
</dbReference>
<dbReference type="AlphaFoldDB" id="R4X3F4"/>
<reference evidence="2 3" key="1">
    <citation type="journal article" date="2013" name="Genome Announc.">
        <title>Complete Genome Sequence of Burkholderia sp. Strain RPE64, Bacterial Symbiont of the Bean Bug Riptortus pedestris.</title>
        <authorList>
            <person name="Shibata T.F."/>
            <person name="Maeda T."/>
            <person name="Nikoh N."/>
            <person name="Yamaguchi K."/>
            <person name="Oshima K."/>
            <person name="Hattori M."/>
            <person name="Nishiyama T."/>
            <person name="Hasebe M."/>
            <person name="Fukatsu T."/>
            <person name="Kikuchi Y."/>
            <person name="Shigenobu S."/>
        </authorList>
    </citation>
    <scope>NUCLEOTIDE SEQUENCE [LARGE SCALE GENOMIC DNA]</scope>
</reference>
<dbReference type="Gene3D" id="3.40.50.300">
    <property type="entry name" value="P-loop containing nucleotide triphosphate hydrolases"/>
    <property type="match status" value="1"/>
</dbReference>
<dbReference type="InterPro" id="IPR050764">
    <property type="entry name" value="CbbQ/NirQ/NorQ/GpvN"/>
</dbReference>
<dbReference type="Proteomes" id="UP000013966">
    <property type="component" value="Chromosome 3"/>
</dbReference>
<dbReference type="Gene3D" id="1.10.8.80">
    <property type="entry name" value="Magnesium chelatase subunit I, C-Terminal domain"/>
    <property type="match status" value="1"/>
</dbReference>
<dbReference type="InterPro" id="IPR011703">
    <property type="entry name" value="ATPase_AAA-3"/>
</dbReference>
<evidence type="ECO:0000313" key="2">
    <source>
        <dbReference type="EMBL" id="BAN26317.1"/>
    </source>
</evidence>
<proteinExistence type="predicted"/>
<dbReference type="SMART" id="SM00382">
    <property type="entry name" value="AAA"/>
    <property type="match status" value="1"/>
</dbReference>
<dbReference type="STRING" id="758793.BRPE64_CCDS02340"/>
<dbReference type="PIRSF" id="PIRSF002849">
    <property type="entry name" value="AAA_ATPase_chaperone_MoxR_prd"/>
    <property type="match status" value="1"/>
</dbReference>
<dbReference type="PANTHER" id="PTHR42759:SF6">
    <property type="entry name" value="REGULATORY PROTEIN-RELATED"/>
    <property type="match status" value="1"/>
</dbReference>
<name>R4X3F4_9BURK</name>
<dbReference type="PATRIC" id="fig|758793.3.peg.4558"/>